<organism evidence="6 7">
    <name type="scientific">Microbacterium bovistercoris</name>
    <dbReference type="NCBI Taxonomy" id="2293570"/>
    <lineage>
        <taxon>Bacteria</taxon>
        <taxon>Bacillati</taxon>
        <taxon>Actinomycetota</taxon>
        <taxon>Actinomycetes</taxon>
        <taxon>Micrococcales</taxon>
        <taxon>Microbacteriaceae</taxon>
        <taxon>Microbacterium</taxon>
    </lineage>
</organism>
<gene>
    <name evidence="6" type="ORF">DY023_16760</name>
</gene>
<dbReference type="Gene3D" id="3.40.50.1010">
    <property type="entry name" value="5'-nuclease"/>
    <property type="match status" value="1"/>
</dbReference>
<name>A0A371NP53_9MICO</name>
<evidence type="ECO:0000256" key="1">
    <source>
        <dbReference type="ARBA" id="ARBA00022722"/>
    </source>
</evidence>
<dbReference type="RefSeq" id="WP_116243484.1">
    <property type="nucleotide sequence ID" value="NZ_QUAB01000048.1"/>
</dbReference>
<dbReference type="PANTHER" id="PTHR39664">
    <property type="match status" value="1"/>
</dbReference>
<dbReference type="InterPro" id="IPR029060">
    <property type="entry name" value="PIN-like_dom_sf"/>
</dbReference>
<dbReference type="EMBL" id="QUAB01000048">
    <property type="protein sequence ID" value="REJ03964.1"/>
    <property type="molecule type" value="Genomic_DNA"/>
</dbReference>
<evidence type="ECO:0000256" key="4">
    <source>
        <dbReference type="ARBA" id="ARBA00022842"/>
    </source>
</evidence>
<keyword evidence="2" id="KW-0479">Metal-binding</keyword>
<dbReference type="OrthoDB" id="32974at2"/>
<comment type="caution">
    <text evidence="6">The sequence shown here is derived from an EMBL/GenBank/DDBJ whole genome shotgun (WGS) entry which is preliminary data.</text>
</comment>
<sequence length="138" mass="15500">MNANELELIGIDTNVILRAVLRDDPRQSAAADEFFRGLGPNRRGFITQLTLAEVYWVLSRTASLSREESLEVIRRLMRTEVLEFDDGESVVEALQLAAEGADFADALINATMRMFGTTDTFTFDRGASRRLGWRLLDA</sequence>
<dbReference type="GO" id="GO:0004518">
    <property type="term" value="F:nuclease activity"/>
    <property type="evidence" value="ECO:0007669"/>
    <property type="project" value="UniProtKB-KW"/>
</dbReference>
<dbReference type="SUPFAM" id="SSF88723">
    <property type="entry name" value="PIN domain-like"/>
    <property type="match status" value="1"/>
</dbReference>
<keyword evidence="7" id="KW-1185">Reference proteome</keyword>
<dbReference type="CDD" id="cd18683">
    <property type="entry name" value="PIN_VapC-like"/>
    <property type="match status" value="1"/>
</dbReference>
<accession>A0A371NP53</accession>
<evidence type="ECO:0000259" key="5">
    <source>
        <dbReference type="Pfam" id="PF01850"/>
    </source>
</evidence>
<evidence type="ECO:0000256" key="2">
    <source>
        <dbReference type="ARBA" id="ARBA00022723"/>
    </source>
</evidence>
<dbReference type="Proteomes" id="UP000262172">
    <property type="component" value="Unassembled WGS sequence"/>
</dbReference>
<reference evidence="6 7" key="1">
    <citation type="submission" date="2018-08" db="EMBL/GenBank/DDBJ databases">
        <title>Isolation, diversity and antifungal activity of Actinobacteria from cow dung.</title>
        <authorList>
            <person name="Ling L."/>
        </authorList>
    </citation>
    <scope>NUCLEOTIDE SEQUENCE [LARGE SCALE GENOMIC DNA]</scope>
    <source>
        <strain evidence="6 7">NEAU-LLE</strain>
    </source>
</reference>
<dbReference type="AlphaFoldDB" id="A0A371NP53"/>
<evidence type="ECO:0000256" key="3">
    <source>
        <dbReference type="ARBA" id="ARBA00022801"/>
    </source>
</evidence>
<keyword evidence="4" id="KW-0460">Magnesium</keyword>
<evidence type="ECO:0000313" key="7">
    <source>
        <dbReference type="Proteomes" id="UP000262172"/>
    </source>
</evidence>
<feature type="domain" description="PIN" evidence="5">
    <location>
        <begin position="11"/>
        <end position="129"/>
    </location>
</feature>
<keyword evidence="1" id="KW-0540">Nuclease</keyword>
<proteinExistence type="predicted"/>
<protein>
    <submittedName>
        <fullName evidence="6">PIN domain-containing protein</fullName>
    </submittedName>
</protein>
<dbReference type="PANTHER" id="PTHR39664:SF2">
    <property type="entry name" value="NUCLEIC ACID-BINDING PROTEIN, CONTAINING PIN DOMAIN-RELATED"/>
    <property type="match status" value="1"/>
</dbReference>
<keyword evidence="3" id="KW-0378">Hydrolase</keyword>
<dbReference type="GO" id="GO:0016787">
    <property type="term" value="F:hydrolase activity"/>
    <property type="evidence" value="ECO:0007669"/>
    <property type="project" value="UniProtKB-KW"/>
</dbReference>
<dbReference type="GO" id="GO:0046872">
    <property type="term" value="F:metal ion binding"/>
    <property type="evidence" value="ECO:0007669"/>
    <property type="project" value="UniProtKB-KW"/>
</dbReference>
<evidence type="ECO:0000313" key="6">
    <source>
        <dbReference type="EMBL" id="REJ03964.1"/>
    </source>
</evidence>
<dbReference type="InterPro" id="IPR002716">
    <property type="entry name" value="PIN_dom"/>
</dbReference>
<dbReference type="Pfam" id="PF01850">
    <property type="entry name" value="PIN"/>
    <property type="match status" value="1"/>
</dbReference>